<dbReference type="OrthoDB" id="1731016at2759"/>
<dbReference type="InterPro" id="IPR038408">
    <property type="entry name" value="GNK2_sf"/>
</dbReference>
<sequence>MKSQSLSTRHHFFFVFLLFILICVQPLCSYAKYYQFIGCDSEDGTYTTDGEYHQNLKIVMEALLNNTPQIGFEKWIKDSKYGMETVYGLAMCRGDLNSDECYNCLEYTINLAMYECRNMAKASVFLDSCYVRYADNNFFGHADLGGGIYENKTSIYVGNTKTYMALRDELLDDLTLKATNGKSTPRFYATGDVVVSRDDDCPDSQVFALVQCTRDVSTCGCKKCLDHITKQLPDQCGLATGAAYLLHSCFLMYDDSVFFKQPPLPPPPPPPSPPPPPQPTPAPSPCESLP</sequence>
<dbReference type="PROSITE" id="PS51473">
    <property type="entry name" value="GNK2"/>
    <property type="match status" value="2"/>
</dbReference>
<comment type="caution">
    <text evidence="6">The sequence shown here is derived from an EMBL/GenBank/DDBJ whole genome shotgun (WGS) entry which is preliminary data.</text>
</comment>
<keyword evidence="2" id="KW-0677">Repeat</keyword>
<feature type="domain" description="Gnk2-homologous" evidence="5">
    <location>
        <begin position="144"/>
        <end position="258"/>
    </location>
</feature>
<dbReference type="PANTHER" id="PTHR32099:SF42">
    <property type="entry name" value="CYSTEINE-RICH RECEPTOR-LIKE PROTEIN KINASE 9-RELATED"/>
    <property type="match status" value="1"/>
</dbReference>
<gene>
    <name evidence="6" type="ORF">ZOSMA_209G00290</name>
</gene>
<evidence type="ECO:0000256" key="2">
    <source>
        <dbReference type="ARBA" id="ARBA00022737"/>
    </source>
</evidence>
<dbReference type="AlphaFoldDB" id="A0A0K9PL70"/>
<feature type="chain" id="PRO_5005527678" description="Gnk2-homologous domain-containing protein" evidence="4">
    <location>
        <begin position="27"/>
        <end position="290"/>
    </location>
</feature>
<evidence type="ECO:0000313" key="6">
    <source>
        <dbReference type="EMBL" id="KMZ69694.1"/>
    </source>
</evidence>
<dbReference type="OMA" id="NCLEYTI"/>
<evidence type="ECO:0000256" key="1">
    <source>
        <dbReference type="ARBA" id="ARBA00022729"/>
    </source>
</evidence>
<dbReference type="EMBL" id="LFYR01000756">
    <property type="protein sequence ID" value="KMZ69694.1"/>
    <property type="molecule type" value="Genomic_DNA"/>
</dbReference>
<name>A0A0K9PL70_ZOSMR</name>
<evidence type="ECO:0000256" key="4">
    <source>
        <dbReference type="SAM" id="SignalP"/>
    </source>
</evidence>
<keyword evidence="1 4" id="KW-0732">Signal</keyword>
<dbReference type="CDD" id="cd23509">
    <property type="entry name" value="Gnk2-like"/>
    <property type="match status" value="2"/>
</dbReference>
<evidence type="ECO:0000259" key="5">
    <source>
        <dbReference type="PROSITE" id="PS51473"/>
    </source>
</evidence>
<feature type="region of interest" description="Disordered" evidence="3">
    <location>
        <begin position="260"/>
        <end position="290"/>
    </location>
</feature>
<feature type="compositionally biased region" description="Pro residues" evidence="3">
    <location>
        <begin position="262"/>
        <end position="284"/>
    </location>
</feature>
<organism evidence="6 7">
    <name type="scientific">Zostera marina</name>
    <name type="common">Eelgrass</name>
    <dbReference type="NCBI Taxonomy" id="29655"/>
    <lineage>
        <taxon>Eukaryota</taxon>
        <taxon>Viridiplantae</taxon>
        <taxon>Streptophyta</taxon>
        <taxon>Embryophyta</taxon>
        <taxon>Tracheophyta</taxon>
        <taxon>Spermatophyta</taxon>
        <taxon>Magnoliopsida</taxon>
        <taxon>Liliopsida</taxon>
        <taxon>Zosteraceae</taxon>
        <taxon>Zostera</taxon>
    </lineage>
</organism>
<dbReference type="Gene3D" id="3.30.430.20">
    <property type="entry name" value="Gnk2 domain, C-X8-C-X2-C motif"/>
    <property type="match status" value="2"/>
</dbReference>
<keyword evidence="7" id="KW-1185">Reference proteome</keyword>
<dbReference type="Pfam" id="PF01657">
    <property type="entry name" value="Stress-antifung"/>
    <property type="match status" value="2"/>
</dbReference>
<evidence type="ECO:0000256" key="3">
    <source>
        <dbReference type="SAM" id="MobiDB-lite"/>
    </source>
</evidence>
<dbReference type="InterPro" id="IPR002902">
    <property type="entry name" value="GNK2"/>
</dbReference>
<evidence type="ECO:0000313" key="7">
    <source>
        <dbReference type="Proteomes" id="UP000036987"/>
    </source>
</evidence>
<dbReference type="Proteomes" id="UP000036987">
    <property type="component" value="Unassembled WGS sequence"/>
</dbReference>
<protein>
    <recommendedName>
        <fullName evidence="5">Gnk2-homologous domain-containing protein</fullName>
    </recommendedName>
</protein>
<feature type="signal peptide" evidence="4">
    <location>
        <begin position="1"/>
        <end position="26"/>
    </location>
</feature>
<feature type="domain" description="Gnk2-homologous" evidence="5">
    <location>
        <begin position="34"/>
        <end position="138"/>
    </location>
</feature>
<dbReference type="PANTHER" id="PTHR32099">
    <property type="entry name" value="CYSTEINE-RICH REPEAT SECRETORY PROTEIN"/>
    <property type="match status" value="1"/>
</dbReference>
<accession>A0A0K9PL70</accession>
<reference evidence="7" key="1">
    <citation type="journal article" date="2016" name="Nature">
        <title>The genome of the seagrass Zostera marina reveals angiosperm adaptation to the sea.</title>
        <authorList>
            <person name="Olsen J.L."/>
            <person name="Rouze P."/>
            <person name="Verhelst B."/>
            <person name="Lin Y.-C."/>
            <person name="Bayer T."/>
            <person name="Collen J."/>
            <person name="Dattolo E."/>
            <person name="De Paoli E."/>
            <person name="Dittami S."/>
            <person name="Maumus F."/>
            <person name="Michel G."/>
            <person name="Kersting A."/>
            <person name="Lauritano C."/>
            <person name="Lohaus R."/>
            <person name="Toepel M."/>
            <person name="Tonon T."/>
            <person name="Vanneste K."/>
            <person name="Amirebrahimi M."/>
            <person name="Brakel J."/>
            <person name="Bostroem C."/>
            <person name="Chovatia M."/>
            <person name="Grimwood J."/>
            <person name="Jenkins J.W."/>
            <person name="Jueterbock A."/>
            <person name="Mraz A."/>
            <person name="Stam W.T."/>
            <person name="Tice H."/>
            <person name="Bornberg-Bauer E."/>
            <person name="Green P.J."/>
            <person name="Pearson G.A."/>
            <person name="Procaccini G."/>
            <person name="Duarte C.M."/>
            <person name="Schmutz J."/>
            <person name="Reusch T.B.H."/>
            <person name="Van de Peer Y."/>
        </authorList>
    </citation>
    <scope>NUCLEOTIDE SEQUENCE [LARGE SCALE GENOMIC DNA]</scope>
    <source>
        <strain evidence="7">cv. Finnish</strain>
    </source>
</reference>
<proteinExistence type="predicted"/>